<dbReference type="Proteomes" id="UP000289555">
    <property type="component" value="Chromosome"/>
</dbReference>
<evidence type="ECO:0000313" key="1">
    <source>
        <dbReference type="EMBL" id="BBI49958.1"/>
    </source>
</evidence>
<protein>
    <submittedName>
        <fullName evidence="1">Uncharacterized protein</fullName>
    </submittedName>
</protein>
<dbReference type="EMBL" id="AP019416">
    <property type="protein sequence ID" value="BBI49958.1"/>
    <property type="molecule type" value="Genomic_DNA"/>
</dbReference>
<proteinExistence type="predicted"/>
<name>A0ABM8HL10_9GAMM</name>
<gene>
    <name evidence="1" type="ORF">HORIV_23790</name>
</gene>
<reference evidence="2" key="1">
    <citation type="journal article" date="2019" name="Microbiol. Resour. Announc.">
        <title>Complete Genome Sequence of Halomonas olivaria, a Moderately Halophilic Bacterium Isolated from Olive Processing Effluents, Obtained by Nanopore Sequencing.</title>
        <authorList>
            <person name="Nagata S."/>
            <person name="Ii K.M."/>
            <person name="Tsukimi T."/>
            <person name="Miura M.C."/>
            <person name="Galipon J."/>
            <person name="Arakawa K."/>
        </authorList>
    </citation>
    <scope>NUCLEOTIDE SEQUENCE [LARGE SCALE GENOMIC DNA]</scope>
    <source>
        <strain evidence="2">TYRC17</strain>
    </source>
</reference>
<organism evidence="1 2">
    <name type="scientific">Vreelandella olivaria</name>
    <dbReference type="NCBI Taxonomy" id="390919"/>
    <lineage>
        <taxon>Bacteria</taxon>
        <taxon>Pseudomonadati</taxon>
        <taxon>Pseudomonadota</taxon>
        <taxon>Gammaproteobacteria</taxon>
        <taxon>Oceanospirillales</taxon>
        <taxon>Halomonadaceae</taxon>
        <taxon>Vreelandella</taxon>
    </lineage>
</organism>
<evidence type="ECO:0000313" key="2">
    <source>
        <dbReference type="Proteomes" id="UP000289555"/>
    </source>
</evidence>
<sequence length="47" mass="5699">MMKFDNNVELIGKAFLLENEVAHRLYHNGKMIRAACYHKVQRYLFER</sequence>
<accession>A0ABM8HL10</accession>
<keyword evidence="2" id="KW-1185">Reference proteome</keyword>